<evidence type="ECO:0000256" key="3">
    <source>
        <dbReference type="ARBA" id="ARBA00022692"/>
    </source>
</evidence>
<evidence type="ECO:0000256" key="6">
    <source>
        <dbReference type="SAM" id="MobiDB-lite"/>
    </source>
</evidence>
<evidence type="ECO:0000313" key="9">
    <source>
        <dbReference type="EMBL" id="AOS65704.1"/>
    </source>
</evidence>
<keyword evidence="10" id="KW-1185">Reference proteome</keyword>
<dbReference type="Gene3D" id="1.20.1250.20">
    <property type="entry name" value="MFS general substrate transporter like domains"/>
    <property type="match status" value="1"/>
</dbReference>
<feature type="transmembrane region" description="Helical" evidence="7">
    <location>
        <begin position="378"/>
        <end position="397"/>
    </location>
</feature>
<gene>
    <name evidence="9" type="ORF">TL08_24630</name>
</gene>
<dbReference type="InterPro" id="IPR020846">
    <property type="entry name" value="MFS_dom"/>
</dbReference>
<feature type="compositionally biased region" description="Polar residues" evidence="6">
    <location>
        <begin position="421"/>
        <end position="436"/>
    </location>
</feature>
<dbReference type="AlphaFoldDB" id="A0AAC9HUA4"/>
<evidence type="ECO:0000256" key="4">
    <source>
        <dbReference type="ARBA" id="ARBA00022989"/>
    </source>
</evidence>
<feature type="transmembrane region" description="Helical" evidence="7">
    <location>
        <begin position="350"/>
        <end position="372"/>
    </location>
</feature>
<organism evidence="9 10">
    <name type="scientific">Actinoalloteichus hymeniacidonis</name>
    <dbReference type="NCBI Taxonomy" id="340345"/>
    <lineage>
        <taxon>Bacteria</taxon>
        <taxon>Bacillati</taxon>
        <taxon>Actinomycetota</taxon>
        <taxon>Actinomycetes</taxon>
        <taxon>Pseudonocardiales</taxon>
        <taxon>Pseudonocardiaceae</taxon>
        <taxon>Actinoalloteichus</taxon>
    </lineage>
</organism>
<dbReference type="EMBL" id="CP014859">
    <property type="protein sequence ID" value="AOS65704.1"/>
    <property type="molecule type" value="Genomic_DNA"/>
</dbReference>
<evidence type="ECO:0000313" key="10">
    <source>
        <dbReference type="Proteomes" id="UP000095210"/>
    </source>
</evidence>
<accession>A0AAC9HUA4</accession>
<proteinExistence type="predicted"/>
<dbReference type="InterPro" id="IPR036259">
    <property type="entry name" value="MFS_trans_sf"/>
</dbReference>
<feature type="domain" description="Major facilitator superfamily (MFS) profile" evidence="8">
    <location>
        <begin position="9"/>
        <end position="401"/>
    </location>
</feature>
<feature type="transmembrane region" description="Helical" evidence="7">
    <location>
        <begin position="261"/>
        <end position="281"/>
    </location>
</feature>
<dbReference type="InterPro" id="IPR011701">
    <property type="entry name" value="MFS"/>
</dbReference>
<protein>
    <submittedName>
        <fullName evidence="9">Arabinose efflux permease family protein</fullName>
    </submittedName>
</protein>
<feature type="transmembrane region" description="Helical" evidence="7">
    <location>
        <begin position="312"/>
        <end position="330"/>
    </location>
</feature>
<dbReference type="Proteomes" id="UP000095210">
    <property type="component" value="Chromosome"/>
</dbReference>
<keyword evidence="2" id="KW-1003">Cell membrane</keyword>
<evidence type="ECO:0000259" key="8">
    <source>
        <dbReference type="PROSITE" id="PS50850"/>
    </source>
</evidence>
<dbReference type="GO" id="GO:0022857">
    <property type="term" value="F:transmembrane transporter activity"/>
    <property type="evidence" value="ECO:0007669"/>
    <property type="project" value="InterPro"/>
</dbReference>
<dbReference type="RefSeq" id="WP_069852417.1">
    <property type="nucleotide sequence ID" value="NZ_CP014859.1"/>
</dbReference>
<keyword evidence="4 7" id="KW-1133">Transmembrane helix</keyword>
<dbReference type="KEGG" id="ahm:TL08_24630"/>
<keyword evidence="3 7" id="KW-0812">Transmembrane</keyword>
<evidence type="ECO:0000256" key="5">
    <source>
        <dbReference type="ARBA" id="ARBA00023136"/>
    </source>
</evidence>
<reference evidence="10" key="1">
    <citation type="submission" date="2016-03" db="EMBL/GenBank/DDBJ databases">
        <title>Complete genome sequence of the type strain Actinoalloteichus hymeniacidonis DSM 45092.</title>
        <authorList>
            <person name="Schaffert L."/>
            <person name="Albersmeier A."/>
            <person name="Winkler A."/>
            <person name="Kalinowski J."/>
            <person name="Zotchev S."/>
            <person name="Ruckert C."/>
        </authorList>
    </citation>
    <scope>NUCLEOTIDE SEQUENCE [LARGE SCALE GENOMIC DNA]</scope>
    <source>
        <strain evidence="10">HPA177(T) (DSM 45092(T))</strain>
    </source>
</reference>
<dbReference type="PROSITE" id="PS50850">
    <property type="entry name" value="MFS"/>
    <property type="match status" value="1"/>
</dbReference>
<dbReference type="Pfam" id="PF07690">
    <property type="entry name" value="MFS_1"/>
    <property type="match status" value="1"/>
</dbReference>
<dbReference type="GO" id="GO:0005886">
    <property type="term" value="C:plasma membrane"/>
    <property type="evidence" value="ECO:0007669"/>
    <property type="project" value="UniProtKB-SubCell"/>
</dbReference>
<feature type="transmembrane region" description="Helical" evidence="7">
    <location>
        <begin position="288"/>
        <end position="306"/>
    </location>
</feature>
<comment type="subcellular location">
    <subcellularLocation>
        <location evidence="1">Cell membrane</location>
        <topology evidence="1">Multi-pass membrane protein</topology>
    </subcellularLocation>
</comment>
<feature type="transmembrane region" description="Helical" evidence="7">
    <location>
        <begin position="45"/>
        <end position="67"/>
    </location>
</feature>
<evidence type="ECO:0000256" key="2">
    <source>
        <dbReference type="ARBA" id="ARBA00022475"/>
    </source>
</evidence>
<dbReference type="PANTHER" id="PTHR23513">
    <property type="entry name" value="INTEGRAL MEMBRANE EFFLUX PROTEIN-RELATED"/>
    <property type="match status" value="1"/>
</dbReference>
<feature type="transmembrane region" description="Helical" evidence="7">
    <location>
        <begin position="174"/>
        <end position="194"/>
    </location>
</feature>
<name>A0AAC9HUA4_9PSEU</name>
<dbReference type="PANTHER" id="PTHR23513:SF6">
    <property type="entry name" value="MAJOR FACILITATOR SUPERFAMILY ASSOCIATED DOMAIN-CONTAINING PROTEIN"/>
    <property type="match status" value="1"/>
</dbReference>
<feature type="region of interest" description="Disordered" evidence="6">
    <location>
        <begin position="417"/>
        <end position="449"/>
    </location>
</feature>
<dbReference type="SUPFAM" id="SSF103473">
    <property type="entry name" value="MFS general substrate transporter"/>
    <property type="match status" value="1"/>
</dbReference>
<evidence type="ECO:0000256" key="7">
    <source>
        <dbReference type="SAM" id="Phobius"/>
    </source>
</evidence>
<evidence type="ECO:0000256" key="1">
    <source>
        <dbReference type="ARBA" id="ARBA00004651"/>
    </source>
</evidence>
<dbReference type="CDD" id="cd06173">
    <property type="entry name" value="MFS_MefA_like"/>
    <property type="match status" value="1"/>
</dbReference>
<keyword evidence="5 7" id="KW-0472">Membrane</keyword>
<feature type="transmembrane region" description="Helical" evidence="7">
    <location>
        <begin position="226"/>
        <end position="249"/>
    </location>
</feature>
<sequence>MNERRLGKPFWTLLTSSSVSNLGDGVARVALPLLAATLTRDPLLIGSLTSFAFVPWLLFAMISGALVDRWDRKTVMIAANLFRAVVVGALTFAVYSDAAAIWMLFVAAFVLGTAETLYDGATRAILPSVVRRDQLTVANGRLESVEVVLQNFIGAPVGSSLFVIAAAGPFLANSAGFLIAALLLFLLPGSYRAVRDEKVPAQPPNLRREVGEGLSWLWRHRLLRPFVFITAIGAALFEGATAITVLLVIDTMELPEASFGFFMLLIGAGGVIGGLSTAALLRRFRRRTLLIAIEVGLGLILLGIGLAPVPAVVAAGFFLAGLLVLIWNVVSMTMRQTLIPAHLFGRVQGAWRTVVWGCLPLGGLLGGLLARVTDVPTVFLVAGVLKLATTVYLIILLKTRGGELDVMDAEDRAARARGTVESASTSEAVQTESEATVPTPAQKDGIEAGIERRDVIGDDRRESVAD</sequence>